<gene>
    <name evidence="2" type="ORF">IW256_001413</name>
</gene>
<proteinExistence type="predicted"/>
<comment type="caution">
    <text evidence="2">The sequence shown here is derived from an EMBL/GenBank/DDBJ whole genome shotgun (WGS) entry which is preliminary data.</text>
</comment>
<reference evidence="2" key="1">
    <citation type="submission" date="2020-11" db="EMBL/GenBank/DDBJ databases">
        <title>Sequencing the genomes of 1000 actinobacteria strains.</title>
        <authorList>
            <person name="Klenk H.-P."/>
        </authorList>
    </citation>
    <scope>NUCLEOTIDE SEQUENCE</scope>
    <source>
        <strain evidence="2">DSM 43175</strain>
    </source>
</reference>
<name>A0A931DI05_9ACTN</name>
<feature type="region of interest" description="Disordered" evidence="1">
    <location>
        <begin position="1"/>
        <end position="36"/>
    </location>
</feature>
<accession>A0A931DI05</accession>
<dbReference type="Proteomes" id="UP000614047">
    <property type="component" value="Unassembled WGS sequence"/>
</dbReference>
<dbReference type="AlphaFoldDB" id="A0A931DI05"/>
<evidence type="ECO:0000256" key="1">
    <source>
        <dbReference type="SAM" id="MobiDB-lite"/>
    </source>
</evidence>
<protein>
    <submittedName>
        <fullName evidence="2">Uncharacterized protein</fullName>
    </submittedName>
</protein>
<dbReference type="RefSeq" id="WP_197010186.1">
    <property type="nucleotide sequence ID" value="NZ_BAABES010000006.1"/>
</dbReference>
<organism evidence="2 3">
    <name type="scientific">Actinomadura viridis</name>
    <dbReference type="NCBI Taxonomy" id="58110"/>
    <lineage>
        <taxon>Bacteria</taxon>
        <taxon>Bacillati</taxon>
        <taxon>Actinomycetota</taxon>
        <taxon>Actinomycetes</taxon>
        <taxon>Streptosporangiales</taxon>
        <taxon>Thermomonosporaceae</taxon>
        <taxon>Actinomadura</taxon>
    </lineage>
</organism>
<dbReference type="EMBL" id="JADOUA010000001">
    <property type="protein sequence ID" value="MBG6087300.1"/>
    <property type="molecule type" value="Genomic_DNA"/>
</dbReference>
<evidence type="ECO:0000313" key="3">
    <source>
        <dbReference type="Proteomes" id="UP000614047"/>
    </source>
</evidence>
<evidence type="ECO:0000313" key="2">
    <source>
        <dbReference type="EMBL" id="MBG6087300.1"/>
    </source>
</evidence>
<sequence length="227" mass="24887">MSLTVTGCSGDETPPPPKKAVSVPPSSPPSYSPDQYSSSFLAAKEIGKAFQELPVAVEALKERQVPLCSLSGGNLEGKPTITTRQYSNKKQGADEIKYAQLLARYDDGNAAKDAFQALRSKIEACPAKRSVPAKRVRKNVLLLAHEDTWKSAENNTGGWTHLRGVEEQTYAATATKFNVLHFVYDYALRGNIIIATVYWERAEPKTSTDPAARRATEVLTKQLQKFG</sequence>
<keyword evidence="3" id="KW-1185">Reference proteome</keyword>